<evidence type="ECO:0008006" key="10">
    <source>
        <dbReference type="Google" id="ProtNLM"/>
    </source>
</evidence>
<proteinExistence type="predicted"/>
<dbReference type="InterPro" id="IPR004107">
    <property type="entry name" value="Integrase_SAM-like_N"/>
</dbReference>
<keyword evidence="1" id="KW-0229">DNA integration</keyword>
<dbReference type="Pfam" id="PF02899">
    <property type="entry name" value="Phage_int_SAM_1"/>
    <property type="match status" value="1"/>
</dbReference>
<dbReference type="CDD" id="cd00397">
    <property type="entry name" value="DNA_BRE_C"/>
    <property type="match status" value="1"/>
</dbReference>
<dbReference type="EMBL" id="QZEY01000011">
    <property type="protein sequence ID" value="RJL27142.1"/>
    <property type="molecule type" value="Genomic_DNA"/>
</dbReference>
<gene>
    <name evidence="8" type="ORF">D5H75_25375</name>
</gene>
<feature type="region of interest" description="Disordered" evidence="5">
    <location>
        <begin position="171"/>
        <end position="192"/>
    </location>
</feature>
<dbReference type="PANTHER" id="PTHR30349">
    <property type="entry name" value="PHAGE INTEGRASE-RELATED"/>
    <property type="match status" value="1"/>
</dbReference>
<dbReference type="Pfam" id="PF00589">
    <property type="entry name" value="Phage_integrase"/>
    <property type="match status" value="1"/>
</dbReference>
<feature type="domain" description="Core-binding (CB)" evidence="7">
    <location>
        <begin position="36"/>
        <end position="123"/>
    </location>
</feature>
<reference evidence="8 9" key="1">
    <citation type="submission" date="2018-09" db="EMBL/GenBank/DDBJ databases">
        <title>YIM 75507 draft genome.</title>
        <authorList>
            <person name="Tang S."/>
            <person name="Feng Y."/>
        </authorList>
    </citation>
    <scope>NUCLEOTIDE SEQUENCE [LARGE SCALE GENOMIC DNA]</scope>
    <source>
        <strain evidence="8 9">YIM 75507</strain>
    </source>
</reference>
<dbReference type="Gene3D" id="1.10.443.10">
    <property type="entry name" value="Intergrase catalytic core"/>
    <property type="match status" value="1"/>
</dbReference>
<keyword evidence="2 4" id="KW-0238">DNA-binding</keyword>
<evidence type="ECO:0000259" key="6">
    <source>
        <dbReference type="PROSITE" id="PS51898"/>
    </source>
</evidence>
<dbReference type="Proteomes" id="UP000265768">
    <property type="component" value="Unassembled WGS sequence"/>
</dbReference>
<evidence type="ECO:0000256" key="3">
    <source>
        <dbReference type="ARBA" id="ARBA00023172"/>
    </source>
</evidence>
<keyword evidence="9" id="KW-1185">Reference proteome</keyword>
<evidence type="ECO:0000313" key="8">
    <source>
        <dbReference type="EMBL" id="RJL27142.1"/>
    </source>
</evidence>
<evidence type="ECO:0000259" key="7">
    <source>
        <dbReference type="PROSITE" id="PS51900"/>
    </source>
</evidence>
<dbReference type="PANTHER" id="PTHR30349:SF81">
    <property type="entry name" value="TYROSINE RECOMBINASE XERC"/>
    <property type="match status" value="1"/>
</dbReference>
<dbReference type="GO" id="GO:0003677">
    <property type="term" value="F:DNA binding"/>
    <property type="evidence" value="ECO:0007669"/>
    <property type="project" value="UniProtKB-UniRule"/>
</dbReference>
<dbReference type="InterPro" id="IPR013762">
    <property type="entry name" value="Integrase-like_cat_sf"/>
</dbReference>
<evidence type="ECO:0000256" key="4">
    <source>
        <dbReference type="PROSITE-ProRule" id="PRU01248"/>
    </source>
</evidence>
<comment type="caution">
    <text evidence="8">The sequence shown here is derived from an EMBL/GenBank/DDBJ whole genome shotgun (WGS) entry which is preliminary data.</text>
</comment>
<name>A0A3A4B6F2_9ACTN</name>
<dbReference type="InterPro" id="IPR011010">
    <property type="entry name" value="DNA_brk_join_enz"/>
</dbReference>
<dbReference type="Gene3D" id="1.10.150.130">
    <property type="match status" value="1"/>
</dbReference>
<dbReference type="GO" id="GO:0015074">
    <property type="term" value="P:DNA integration"/>
    <property type="evidence" value="ECO:0007669"/>
    <property type="project" value="UniProtKB-KW"/>
</dbReference>
<dbReference type="AlphaFoldDB" id="A0A3A4B6F2"/>
<accession>A0A3A4B6F2</accession>
<evidence type="ECO:0000256" key="5">
    <source>
        <dbReference type="SAM" id="MobiDB-lite"/>
    </source>
</evidence>
<sequence>MGGMDDQLVPRAEAGSVREAVALLPGLPPDGPHDRYGLRALTALWLQDAGSAHTRRAYYADLAAWLSWCRRTGLDPLAARRADVDAWKGTLTVTGRDGVPRPAADSTTARKLAALSSWYRYLISNDAADRNPVEAVRRPRQARTSPLPALSEQSAAALLDHAERVARDLSAETAEPAEPGPGSATGAAGTTGATGTACAAEAAWRDAALAALLFYTGLRVSAVTGARLADLDHDSGHSVLRYTKKGGVRDLVPLVPPVLAVLSRYLELRAARLGVALDGLTGPLLATTPHPRDPSRPGGRPLVQRDVWNTLRRLAREAGLPEARTITPHGARRTAGTVLLAHGVPVQKVQDLLAHADPRTTRDHYDVQRHKLDTSPAYTLAQILAARRGR</sequence>
<evidence type="ECO:0000256" key="1">
    <source>
        <dbReference type="ARBA" id="ARBA00022908"/>
    </source>
</evidence>
<dbReference type="InterPro" id="IPR044068">
    <property type="entry name" value="CB"/>
</dbReference>
<dbReference type="SUPFAM" id="SSF56349">
    <property type="entry name" value="DNA breaking-rejoining enzymes"/>
    <property type="match status" value="1"/>
</dbReference>
<dbReference type="GO" id="GO:0006310">
    <property type="term" value="P:DNA recombination"/>
    <property type="evidence" value="ECO:0007669"/>
    <property type="project" value="UniProtKB-KW"/>
</dbReference>
<dbReference type="PROSITE" id="PS51900">
    <property type="entry name" value="CB"/>
    <property type="match status" value="1"/>
</dbReference>
<organism evidence="8 9">
    <name type="scientific">Bailinhaonella thermotolerans</name>
    <dbReference type="NCBI Taxonomy" id="1070861"/>
    <lineage>
        <taxon>Bacteria</taxon>
        <taxon>Bacillati</taxon>
        <taxon>Actinomycetota</taxon>
        <taxon>Actinomycetes</taxon>
        <taxon>Streptosporangiales</taxon>
        <taxon>Streptosporangiaceae</taxon>
        <taxon>Bailinhaonella</taxon>
    </lineage>
</organism>
<dbReference type="InterPro" id="IPR010998">
    <property type="entry name" value="Integrase_recombinase_N"/>
</dbReference>
<evidence type="ECO:0000313" key="9">
    <source>
        <dbReference type="Proteomes" id="UP000265768"/>
    </source>
</evidence>
<evidence type="ECO:0000256" key="2">
    <source>
        <dbReference type="ARBA" id="ARBA00023125"/>
    </source>
</evidence>
<dbReference type="InterPro" id="IPR050090">
    <property type="entry name" value="Tyrosine_recombinase_XerCD"/>
</dbReference>
<keyword evidence="3" id="KW-0233">DNA recombination</keyword>
<protein>
    <recommendedName>
        <fullName evidence="10">Site-specific recombinase XerD</fullName>
    </recommendedName>
</protein>
<dbReference type="PROSITE" id="PS51898">
    <property type="entry name" value="TYR_RECOMBINASE"/>
    <property type="match status" value="1"/>
</dbReference>
<feature type="domain" description="Tyr recombinase" evidence="6">
    <location>
        <begin position="145"/>
        <end position="379"/>
    </location>
</feature>
<dbReference type="InterPro" id="IPR002104">
    <property type="entry name" value="Integrase_catalytic"/>
</dbReference>